<keyword evidence="3" id="KW-1185">Reference proteome</keyword>
<evidence type="ECO:0000313" key="2">
    <source>
        <dbReference type="EMBL" id="KAK9724597.1"/>
    </source>
</evidence>
<organism evidence="2 3">
    <name type="scientific">Saponaria officinalis</name>
    <name type="common">Common soapwort</name>
    <name type="synonym">Lychnis saponaria</name>
    <dbReference type="NCBI Taxonomy" id="3572"/>
    <lineage>
        <taxon>Eukaryota</taxon>
        <taxon>Viridiplantae</taxon>
        <taxon>Streptophyta</taxon>
        <taxon>Embryophyta</taxon>
        <taxon>Tracheophyta</taxon>
        <taxon>Spermatophyta</taxon>
        <taxon>Magnoliopsida</taxon>
        <taxon>eudicotyledons</taxon>
        <taxon>Gunneridae</taxon>
        <taxon>Pentapetalae</taxon>
        <taxon>Caryophyllales</taxon>
        <taxon>Caryophyllaceae</taxon>
        <taxon>Caryophylleae</taxon>
        <taxon>Saponaria</taxon>
    </lineage>
</organism>
<feature type="compositionally biased region" description="Polar residues" evidence="1">
    <location>
        <begin position="1550"/>
        <end position="1581"/>
    </location>
</feature>
<name>A0AAW1KTP5_SAPOF</name>
<accession>A0AAW1KTP5</accession>
<dbReference type="PANTHER" id="PTHR35764:SF1">
    <property type="entry name" value="PROTEIN SHORTAGE IN CHIASMATA 1"/>
    <property type="match status" value="1"/>
</dbReference>
<feature type="region of interest" description="Disordered" evidence="1">
    <location>
        <begin position="1546"/>
        <end position="1636"/>
    </location>
</feature>
<evidence type="ECO:0000313" key="3">
    <source>
        <dbReference type="Proteomes" id="UP001443914"/>
    </source>
</evidence>
<evidence type="ECO:0008006" key="4">
    <source>
        <dbReference type="Google" id="ProtNLM"/>
    </source>
</evidence>
<protein>
    <recommendedName>
        <fullName evidence="4">Protein SHORTAGE IN CHIASMATA 1</fullName>
    </recommendedName>
</protein>
<reference evidence="2" key="1">
    <citation type="submission" date="2024-03" db="EMBL/GenBank/DDBJ databases">
        <title>WGS assembly of Saponaria officinalis var. Norfolk2.</title>
        <authorList>
            <person name="Jenkins J."/>
            <person name="Shu S."/>
            <person name="Grimwood J."/>
            <person name="Barry K."/>
            <person name="Goodstein D."/>
            <person name="Schmutz J."/>
            <person name="Leebens-Mack J."/>
            <person name="Osbourn A."/>
        </authorList>
    </citation>
    <scope>NUCLEOTIDE SEQUENCE [LARGE SCALE GENOMIC DNA]</scope>
    <source>
        <strain evidence="2">JIC</strain>
    </source>
</reference>
<gene>
    <name evidence="2" type="ORF">RND81_05G085800</name>
</gene>
<dbReference type="EMBL" id="JBDFQZ010000005">
    <property type="protein sequence ID" value="KAK9724597.1"/>
    <property type="molecule type" value="Genomic_DNA"/>
</dbReference>
<dbReference type="PANTHER" id="PTHR35764">
    <property type="entry name" value="PROTEIN SHORTAGE IN CHIASMATA 1"/>
    <property type="match status" value="1"/>
</dbReference>
<comment type="caution">
    <text evidence="2">The sequence shown here is derived from an EMBL/GenBank/DDBJ whole genome shotgun (WGS) entry which is preliminary data.</text>
</comment>
<dbReference type="InterPro" id="IPR038824">
    <property type="entry name" value="SHOC1-like"/>
</dbReference>
<evidence type="ECO:0000256" key="1">
    <source>
        <dbReference type="SAM" id="MobiDB-lite"/>
    </source>
</evidence>
<proteinExistence type="predicted"/>
<sequence>MRTKFLTPNYFTSTSQTLDFLRLPLSPLPSATAVDATDDLLRSAVDFLSSAVSLDLQNLPFDDALSKFYSDVLPHTIDVDHGGFLIDLGFSSDVVQVQEERANLCYMENIAQNGLTSHFDSLDNQFFEERKEDTGGDKIKNEPVVQFEIPELSQYEEFAGMSEKENILFLSEVQSRDDNLEKLDLVPVDQLDFVSKDLVNSVETICLEYDIAQKLQIPDDVDLLPKHCHHSDTVFPLFEVDETDSTDFMRFCAEHEWHSLLVTMGEHHSVYHDDQDLSCQILLISEKIDILDLVSDCHSSKVPPDMSLTSLDLTVNADCLQLIEAPKSETNIGGEGPIPVPLLVTLQFEEFEMLDLDSFDIFESLAISQTVKELETCDQLFDINQHFKSFDELIVSSELAIIDGTFTSLPVPVLVDDEKIWSVEIIADVLLAELEQLPFSTSDEIYLDWHLLGTDKCSSNVDAAIEKVFNDVEDYKINTNLESSDCGILVLDFLLSEYPSDKLNTREDKLDMPSGGSCTEEQRVDDTVRKRLLDDDCQFMGSKVKILKPGIVKVAFSSLSDDIDCQIIENHQLPRHGDLGEVASSFESVPQVNDLDFFLNPRKAAVDMRTHQRLKPPFAKFTLSGGLHEKAVAAAIPSGSIHEQQFNIQSHKVMLSSDILILIDHLQRSYLTMIREDMQLSMTEFGVADSVDINLLRLPEQMLMDYLSRSVGHKSHMGQKDANAVIFALCAIKRMAWCLCFYGIYNLHLFLCKLFQKLVFLKPKLISLYSLIEDANSVVNEEITKSHPSLPIIKDILLHNNIRRGKILIIAQQDFWGPLKRLLNSMNISITEVDLLTSGHQTDRRYDLFTGGLKDHAVTVCMLVEQKHISPPILMQKFELIVECGGSCGVSKISTLYWEHIGLQNFHFVNIELDDVARALCEGVIVASGDTHTNLDGLLKFGPLAESSNNVFAEAPAGRDCDSLAVPVCRTVLESESCSAYDPSFPDMIIVVNTENFDKEMIISRRGTYQRILGMEKRGVQVVERDLMLPIDIILDTVTCIVWYDCKNIGKKATAEDEGSSSVPLCIENIATNVLTSLSFTFTACVLVFEGDSNFLGTVMESADELYAAAASLGTNIQIFCSYSSELTDEIILNYIGQAKKFCRGSLPRLPETETHAESFLTKIPSINPLSAHAIISCGCMLLKYLEWSSDCRIHALRRYNLPEESVNLLSVLFKFGEREESKSGLTDCSSSVSSPPDKEKNVYKVNSVDRKRKLITNSSDAMHEFKCSTGSDEHVVDGMSYIEGLSGPRASKSPRVSLLKKLPDFFLDGQLFDDKARPGSASNMDHCKEWPGSNVPVTVNVPQLRDDFAKSTFTLNDGFGEQTSSWVNEFKREGCMTDTPQDLREDFVGEVFDSYDKSPFDMDFQVSERAVKSSLNNGEAVEDRAHRSSKAGRKLSFDDSSYFDFPLADDFNTSSMLEDNRQLRDDNDYNGVDYNWDSNGFNPQQEPTGTGLFEKSMKNFRSPLSKEKFVPSHGETPLSRAVQSAQLQQGSPWTIEFLNRIKEKRRMRQQNQPWETSVPHSSNHGNIASVPQSSNHGNISKETKRRSPSILEYYKYQGGSRDGTPRKLTPQKLQKQQGQLSNEKPSGLRRTWTPIDKRARRSLSFATGGAGGQTKLIWNDNISCSQGSRLSK</sequence>
<feature type="compositionally biased region" description="Polar residues" evidence="1">
    <location>
        <begin position="1612"/>
        <end position="1625"/>
    </location>
</feature>
<dbReference type="GO" id="GO:0000712">
    <property type="term" value="P:resolution of meiotic recombination intermediates"/>
    <property type="evidence" value="ECO:0007669"/>
    <property type="project" value="TreeGrafter"/>
</dbReference>
<dbReference type="Proteomes" id="UP001443914">
    <property type="component" value="Unassembled WGS sequence"/>
</dbReference>